<sequence length="297" mass="33717">MACTTRGGATTISAVHEDIIRTHILTRLHGPALASAAATSSQFHALASDETLWSNICHSTWPSTDSPRIRNIISTFPRASRSFFSDSFTTLQLHPTNTTTTTVNLDRTPGLISAVDLHYRDQLVFSKVVETETVSGWFRCSPFRVDLLDPKDVVQTPIQCPKGEPESAWKELREELRLSWIVIDAEGGRAMNVSSQKAVSVTRHWLSGEVQMEDMEGMNLNGRDSLVILQRALEGKRGRKIIGEEEEEARKRYQEFVERKRERKEKMVRAEGRLDMFCVGLVTLSFLTFFYMFVMWS</sequence>
<evidence type="ECO:0000259" key="2">
    <source>
        <dbReference type="Pfam" id="PF12937"/>
    </source>
</evidence>
<feature type="domain" description="F-box" evidence="2">
    <location>
        <begin position="22"/>
        <end position="58"/>
    </location>
</feature>
<keyword evidence="1" id="KW-1133">Transmembrane helix</keyword>
<comment type="caution">
    <text evidence="3">The sequence shown here is derived from an EMBL/GenBank/DDBJ whole genome shotgun (WGS) entry which is preliminary data.</text>
</comment>
<gene>
    <name evidence="3" type="ORF">G2W53_024272</name>
</gene>
<accession>A0A834TBA7</accession>
<evidence type="ECO:0000313" key="4">
    <source>
        <dbReference type="Proteomes" id="UP000634136"/>
    </source>
</evidence>
<dbReference type="Pfam" id="PF12937">
    <property type="entry name" value="F-box-like"/>
    <property type="match status" value="1"/>
</dbReference>
<protein>
    <submittedName>
        <fullName evidence="3">Putative F-box protein</fullName>
    </submittedName>
</protein>
<organism evidence="3 4">
    <name type="scientific">Senna tora</name>
    <dbReference type="NCBI Taxonomy" id="362788"/>
    <lineage>
        <taxon>Eukaryota</taxon>
        <taxon>Viridiplantae</taxon>
        <taxon>Streptophyta</taxon>
        <taxon>Embryophyta</taxon>
        <taxon>Tracheophyta</taxon>
        <taxon>Spermatophyta</taxon>
        <taxon>Magnoliopsida</taxon>
        <taxon>eudicotyledons</taxon>
        <taxon>Gunneridae</taxon>
        <taxon>Pentapetalae</taxon>
        <taxon>rosids</taxon>
        <taxon>fabids</taxon>
        <taxon>Fabales</taxon>
        <taxon>Fabaceae</taxon>
        <taxon>Caesalpinioideae</taxon>
        <taxon>Cassia clade</taxon>
        <taxon>Senna</taxon>
    </lineage>
</organism>
<dbReference type="InterPro" id="IPR001810">
    <property type="entry name" value="F-box_dom"/>
</dbReference>
<dbReference type="InterPro" id="IPR045283">
    <property type="entry name" value="AT3G44326-like"/>
</dbReference>
<dbReference type="PANTHER" id="PTHR33736">
    <property type="entry name" value="F-BOX PROTEIN-RELATED"/>
    <property type="match status" value="1"/>
</dbReference>
<proteinExistence type="predicted"/>
<dbReference type="AlphaFoldDB" id="A0A834TBA7"/>
<evidence type="ECO:0000313" key="3">
    <source>
        <dbReference type="EMBL" id="KAF7818817.1"/>
    </source>
</evidence>
<dbReference type="EMBL" id="JAAIUW010000008">
    <property type="protein sequence ID" value="KAF7818817.1"/>
    <property type="molecule type" value="Genomic_DNA"/>
</dbReference>
<evidence type="ECO:0000256" key="1">
    <source>
        <dbReference type="SAM" id="Phobius"/>
    </source>
</evidence>
<feature type="transmembrane region" description="Helical" evidence="1">
    <location>
        <begin position="274"/>
        <end position="294"/>
    </location>
</feature>
<reference evidence="3" key="1">
    <citation type="submission" date="2020-09" db="EMBL/GenBank/DDBJ databases">
        <title>Genome-Enabled Discovery of Anthraquinone Biosynthesis in Senna tora.</title>
        <authorList>
            <person name="Kang S.-H."/>
            <person name="Pandey R.P."/>
            <person name="Lee C.-M."/>
            <person name="Sim J.-S."/>
            <person name="Jeong J.-T."/>
            <person name="Choi B.-S."/>
            <person name="Jung M."/>
            <person name="Ginzburg D."/>
            <person name="Zhao K."/>
            <person name="Won S.Y."/>
            <person name="Oh T.-J."/>
            <person name="Yu Y."/>
            <person name="Kim N.-H."/>
            <person name="Lee O.R."/>
            <person name="Lee T.-H."/>
            <person name="Bashyal P."/>
            <person name="Kim T.-S."/>
            <person name="Lee W.-H."/>
            <person name="Kawkins C."/>
            <person name="Kim C.-K."/>
            <person name="Kim J.S."/>
            <person name="Ahn B.O."/>
            <person name="Rhee S.Y."/>
            <person name="Sohng J.K."/>
        </authorList>
    </citation>
    <scope>NUCLEOTIDE SEQUENCE</scope>
    <source>
        <tissue evidence="3">Leaf</tissue>
    </source>
</reference>
<dbReference type="PANTHER" id="PTHR33736:SF13">
    <property type="entry name" value="OS11G0155100 PROTEIN"/>
    <property type="match status" value="1"/>
</dbReference>
<dbReference type="OrthoDB" id="671172at2759"/>
<dbReference type="SUPFAM" id="SSF81383">
    <property type="entry name" value="F-box domain"/>
    <property type="match status" value="1"/>
</dbReference>
<keyword evidence="1" id="KW-0812">Transmembrane</keyword>
<keyword evidence="1" id="KW-0472">Membrane</keyword>
<name>A0A834TBA7_9FABA</name>
<dbReference type="InterPro" id="IPR036047">
    <property type="entry name" value="F-box-like_dom_sf"/>
</dbReference>
<dbReference type="Gene3D" id="1.20.1280.50">
    <property type="match status" value="1"/>
</dbReference>
<dbReference type="Proteomes" id="UP000634136">
    <property type="component" value="Unassembled WGS sequence"/>
</dbReference>
<keyword evidence="4" id="KW-1185">Reference proteome</keyword>